<evidence type="ECO:0000256" key="1">
    <source>
        <dbReference type="ARBA" id="ARBA00010928"/>
    </source>
</evidence>
<dbReference type="PANTHER" id="PTHR43818:SF11">
    <property type="entry name" value="BCDNA.GH03377"/>
    <property type="match status" value="1"/>
</dbReference>
<dbReference type="InterPro" id="IPR036291">
    <property type="entry name" value="NAD(P)-bd_dom_sf"/>
</dbReference>
<dbReference type="SUPFAM" id="SSF55347">
    <property type="entry name" value="Glyceraldehyde-3-phosphate dehydrogenase-like, C-terminal domain"/>
    <property type="match status" value="1"/>
</dbReference>
<evidence type="ECO:0008006" key="7">
    <source>
        <dbReference type="Google" id="ProtNLM"/>
    </source>
</evidence>
<protein>
    <recommendedName>
        <fullName evidence="7">Oxidoreductase</fullName>
    </recommendedName>
</protein>
<organism evidence="5 6">
    <name type="scientific">Tetraparma gracilis</name>
    <dbReference type="NCBI Taxonomy" id="2962635"/>
    <lineage>
        <taxon>Eukaryota</taxon>
        <taxon>Sar</taxon>
        <taxon>Stramenopiles</taxon>
        <taxon>Ochrophyta</taxon>
        <taxon>Bolidophyceae</taxon>
        <taxon>Parmales</taxon>
        <taxon>Triparmaceae</taxon>
        <taxon>Tetraparma</taxon>
    </lineage>
</organism>
<dbReference type="PANTHER" id="PTHR43818">
    <property type="entry name" value="BCDNA.GH03377"/>
    <property type="match status" value="1"/>
</dbReference>
<evidence type="ECO:0000256" key="2">
    <source>
        <dbReference type="ARBA" id="ARBA00023002"/>
    </source>
</evidence>
<dbReference type="Pfam" id="PF22725">
    <property type="entry name" value="GFO_IDH_MocA_C3"/>
    <property type="match status" value="1"/>
</dbReference>
<dbReference type="Proteomes" id="UP001165060">
    <property type="component" value="Unassembled WGS sequence"/>
</dbReference>
<feature type="domain" description="GFO/IDH/MocA-like oxidoreductase" evidence="4">
    <location>
        <begin position="158"/>
        <end position="286"/>
    </location>
</feature>
<keyword evidence="6" id="KW-1185">Reference proteome</keyword>
<dbReference type="Gene3D" id="3.30.360.10">
    <property type="entry name" value="Dihydrodipicolinate Reductase, domain 2"/>
    <property type="match status" value="1"/>
</dbReference>
<comment type="caution">
    <text evidence="5">The sequence shown here is derived from an EMBL/GenBank/DDBJ whole genome shotgun (WGS) entry which is preliminary data.</text>
</comment>
<evidence type="ECO:0000259" key="4">
    <source>
        <dbReference type="Pfam" id="PF22725"/>
    </source>
</evidence>
<dbReference type="Gene3D" id="3.40.50.720">
    <property type="entry name" value="NAD(P)-binding Rossmann-like Domain"/>
    <property type="match status" value="1"/>
</dbReference>
<evidence type="ECO:0000313" key="5">
    <source>
        <dbReference type="EMBL" id="GMI56093.1"/>
    </source>
</evidence>
<comment type="similarity">
    <text evidence="1">Belongs to the Gfo/Idh/MocA family.</text>
</comment>
<reference evidence="5 6" key="1">
    <citation type="journal article" date="2023" name="Commun. Biol.">
        <title>Genome analysis of Parmales, the sister group of diatoms, reveals the evolutionary specialization of diatoms from phago-mixotrophs to photoautotrophs.</title>
        <authorList>
            <person name="Ban H."/>
            <person name="Sato S."/>
            <person name="Yoshikawa S."/>
            <person name="Yamada K."/>
            <person name="Nakamura Y."/>
            <person name="Ichinomiya M."/>
            <person name="Sato N."/>
            <person name="Blanc-Mathieu R."/>
            <person name="Endo H."/>
            <person name="Kuwata A."/>
            <person name="Ogata H."/>
        </authorList>
    </citation>
    <scope>NUCLEOTIDE SEQUENCE [LARGE SCALE GENOMIC DNA]</scope>
</reference>
<keyword evidence="2" id="KW-0560">Oxidoreductase</keyword>
<dbReference type="InterPro" id="IPR000683">
    <property type="entry name" value="Gfo/Idh/MocA-like_OxRdtase_N"/>
</dbReference>
<evidence type="ECO:0000259" key="3">
    <source>
        <dbReference type="Pfam" id="PF01408"/>
    </source>
</evidence>
<feature type="domain" description="Gfo/Idh/MocA-like oxidoreductase N-terminal" evidence="3">
    <location>
        <begin position="16"/>
        <end position="137"/>
    </location>
</feature>
<accession>A0ABQ6NDE3</accession>
<sequence length="378" mass="40073">MECTLAPASEAPNSVHWGCIGCGSVCEVKSLPALYKTRNSSVIALCRRDQEALRSFQERHHLESATLHSSPEDLIARLLQFKADHPLKQVGVYISTPVSTHAPLAKLSIAAGLITYLEKPAARSAAESLEVLEVLKNAPSPPPVFVAYYRRCLPKFVAVKQALAALGTVSSVSVTLFQKRHLMDPAGKGHWHFAKETSGGGLLLDLGSHTMDLLDFLLGPIRGASGVAARVNAGSPGGEDVEDVVVGSWLHAGGGGGVVPGSATFNFAASHDLDQTVIVGSKGTVRFGVFDNIPATLTTAEGAVWTQERSLGFKHLGGVPEHVQGPLVEKIVGVLVEGKERGEDVSTLESAQRTGEVLDKLLNGRGGWEEDYVLPKAE</sequence>
<name>A0ABQ6NDE3_9STRA</name>
<gene>
    <name evidence="5" type="ORF">TeGR_g140</name>
</gene>
<proteinExistence type="inferred from homology"/>
<dbReference type="EMBL" id="BRYB01006375">
    <property type="protein sequence ID" value="GMI56093.1"/>
    <property type="molecule type" value="Genomic_DNA"/>
</dbReference>
<dbReference type="SUPFAM" id="SSF51735">
    <property type="entry name" value="NAD(P)-binding Rossmann-fold domains"/>
    <property type="match status" value="1"/>
</dbReference>
<dbReference type="InterPro" id="IPR055170">
    <property type="entry name" value="GFO_IDH_MocA-like_dom"/>
</dbReference>
<evidence type="ECO:0000313" key="6">
    <source>
        <dbReference type="Proteomes" id="UP001165060"/>
    </source>
</evidence>
<dbReference type="InterPro" id="IPR050463">
    <property type="entry name" value="Gfo/Idh/MocA_oxidrdct_glycsds"/>
</dbReference>
<dbReference type="Pfam" id="PF01408">
    <property type="entry name" value="GFO_IDH_MocA"/>
    <property type="match status" value="1"/>
</dbReference>